<dbReference type="EMBL" id="JBAMMX010000025">
    <property type="protein sequence ID" value="KAK6914935.1"/>
    <property type="molecule type" value="Genomic_DNA"/>
</dbReference>
<comment type="subunit">
    <text evidence="1">Homodimers and heterodimers.</text>
</comment>
<keyword evidence="4" id="KW-1185">Reference proteome</keyword>
<dbReference type="AlphaFoldDB" id="A0AAN8UGA7"/>
<dbReference type="Pfam" id="PF02309">
    <property type="entry name" value="AUX_IAA"/>
    <property type="match status" value="1"/>
</dbReference>
<comment type="function">
    <text evidence="1">Aux/IAA proteins are short-lived transcriptional factors that function as repressors of early auxin response genes at low auxin concentrations.</text>
</comment>
<feature type="domain" description="AUX/IAA" evidence="2">
    <location>
        <begin position="31"/>
        <end position="51"/>
    </location>
</feature>
<dbReference type="GO" id="GO:0009734">
    <property type="term" value="P:auxin-activated signaling pathway"/>
    <property type="evidence" value="ECO:0007669"/>
    <property type="project" value="UniProtKB-UniRule"/>
</dbReference>
<dbReference type="GO" id="GO:0005634">
    <property type="term" value="C:nucleus"/>
    <property type="evidence" value="ECO:0007669"/>
    <property type="project" value="UniProtKB-SubCell"/>
</dbReference>
<evidence type="ECO:0000313" key="3">
    <source>
        <dbReference type="EMBL" id="KAK6914935.1"/>
    </source>
</evidence>
<comment type="similarity">
    <text evidence="1">Belongs to the Aux/IAA family.</text>
</comment>
<evidence type="ECO:0000259" key="2">
    <source>
        <dbReference type="Pfam" id="PF02309"/>
    </source>
</evidence>
<keyword evidence="1" id="KW-0805">Transcription regulation</keyword>
<dbReference type="InterPro" id="IPR033389">
    <property type="entry name" value="AUX/IAA_dom"/>
</dbReference>
<evidence type="ECO:0000313" key="4">
    <source>
        <dbReference type="Proteomes" id="UP001370490"/>
    </source>
</evidence>
<accession>A0AAN8UGA7</accession>
<organism evidence="3 4">
    <name type="scientific">Dillenia turbinata</name>
    <dbReference type="NCBI Taxonomy" id="194707"/>
    <lineage>
        <taxon>Eukaryota</taxon>
        <taxon>Viridiplantae</taxon>
        <taxon>Streptophyta</taxon>
        <taxon>Embryophyta</taxon>
        <taxon>Tracheophyta</taxon>
        <taxon>Spermatophyta</taxon>
        <taxon>Magnoliopsida</taxon>
        <taxon>eudicotyledons</taxon>
        <taxon>Gunneridae</taxon>
        <taxon>Pentapetalae</taxon>
        <taxon>Dilleniales</taxon>
        <taxon>Dilleniaceae</taxon>
        <taxon>Dillenia</taxon>
    </lineage>
</organism>
<keyword evidence="1" id="KW-0678">Repressor</keyword>
<dbReference type="Proteomes" id="UP001370490">
    <property type="component" value="Unassembled WGS sequence"/>
</dbReference>
<keyword evidence="1" id="KW-0539">Nucleus</keyword>
<evidence type="ECO:0000256" key="1">
    <source>
        <dbReference type="RuleBase" id="RU004549"/>
    </source>
</evidence>
<keyword evidence="1" id="KW-0927">Auxin signaling pathway</keyword>
<keyword evidence="1" id="KW-0804">Transcription</keyword>
<comment type="caution">
    <text evidence="3">The sequence shown here is derived from an EMBL/GenBank/DDBJ whole genome shotgun (WGS) entry which is preliminary data.</text>
</comment>
<gene>
    <name evidence="3" type="ORF">RJ641_020052</name>
</gene>
<protein>
    <recommendedName>
        <fullName evidence="1">Auxin-responsive protein</fullName>
    </recommendedName>
</protein>
<comment type="subcellular location">
    <subcellularLocation>
        <location evidence="1">Nucleus</location>
    </subcellularLocation>
</comment>
<sequence length="68" mass="8036">MQFFRTSTSMLKDTLTPSFDLNRKYFLKQIEMFTESCKRLRIMKKSDAKGFGGFPLRSSLKDMITKEE</sequence>
<name>A0AAN8UGA7_9MAGN</name>
<reference evidence="3 4" key="1">
    <citation type="submission" date="2023-12" db="EMBL/GenBank/DDBJ databases">
        <title>A high-quality genome assembly for Dillenia turbinata (Dilleniales).</title>
        <authorList>
            <person name="Chanderbali A."/>
        </authorList>
    </citation>
    <scope>NUCLEOTIDE SEQUENCE [LARGE SCALE GENOMIC DNA]</scope>
    <source>
        <strain evidence="3">LSX21</strain>
        <tissue evidence="3">Leaf</tissue>
    </source>
</reference>
<proteinExistence type="inferred from homology"/>